<evidence type="ECO:0000313" key="1">
    <source>
        <dbReference type="EMBL" id="SEA05922.1"/>
    </source>
</evidence>
<dbReference type="OrthoDB" id="1652136at2"/>
<name>A0A1H3Y526_9FIRM</name>
<dbReference type="EMBL" id="FNRK01000003">
    <property type="protein sequence ID" value="SEA05922.1"/>
    <property type="molecule type" value="Genomic_DNA"/>
</dbReference>
<proteinExistence type="predicted"/>
<dbReference type="AlphaFoldDB" id="A0A1H3Y526"/>
<gene>
    <name evidence="1" type="ORF">SAMN04515656_10340</name>
</gene>
<reference evidence="1 2" key="1">
    <citation type="submission" date="2016-10" db="EMBL/GenBank/DDBJ databases">
        <authorList>
            <person name="de Groot N.N."/>
        </authorList>
    </citation>
    <scope>NUCLEOTIDE SEQUENCE [LARGE SCALE GENOMIC DNA]</scope>
    <source>
        <strain evidence="1 2">SR12</strain>
    </source>
</reference>
<protein>
    <submittedName>
        <fullName evidence="1">Uncharacterized protein</fullName>
    </submittedName>
</protein>
<keyword evidence="2" id="KW-1185">Reference proteome</keyword>
<dbReference type="RefSeq" id="WP_090304692.1">
    <property type="nucleotide sequence ID" value="NZ_FNRK01000003.1"/>
</dbReference>
<dbReference type="Proteomes" id="UP000199394">
    <property type="component" value="Unassembled WGS sequence"/>
</dbReference>
<sequence>MENYCTYEQYRAMGYTTIPDVDAPGRLMQSSRNIDSLTFNRIPGGGGIEALTSYQEDVVRQCTAQLADYYYNNQSIIESALSAYSINGVSVNLTASPMIEIRDGVVIPSYIMSFLEQSGLCCLNVDRW</sequence>
<dbReference type="STRING" id="81409.SAMN04515656_10340"/>
<organism evidence="1 2">
    <name type="scientific">Eubacterium aggregans</name>
    <dbReference type="NCBI Taxonomy" id="81409"/>
    <lineage>
        <taxon>Bacteria</taxon>
        <taxon>Bacillati</taxon>
        <taxon>Bacillota</taxon>
        <taxon>Clostridia</taxon>
        <taxon>Eubacteriales</taxon>
        <taxon>Eubacteriaceae</taxon>
        <taxon>Eubacterium</taxon>
    </lineage>
</organism>
<accession>A0A1H3Y526</accession>
<evidence type="ECO:0000313" key="2">
    <source>
        <dbReference type="Proteomes" id="UP000199394"/>
    </source>
</evidence>